<dbReference type="PROSITE" id="PS51318">
    <property type="entry name" value="TAT"/>
    <property type="match status" value="1"/>
</dbReference>
<gene>
    <name evidence="3" type="ORF">SAMN05421748_118137</name>
</gene>
<dbReference type="EMBL" id="OBDY01000018">
    <property type="protein sequence ID" value="SNY57569.1"/>
    <property type="molecule type" value="Genomic_DNA"/>
</dbReference>
<dbReference type="RefSeq" id="WP_097325095.1">
    <property type="nucleotide sequence ID" value="NZ_OBDY01000018.1"/>
</dbReference>
<keyword evidence="4" id="KW-1185">Reference proteome</keyword>
<dbReference type="Proteomes" id="UP000219612">
    <property type="component" value="Unassembled WGS sequence"/>
</dbReference>
<feature type="compositionally biased region" description="Low complexity" evidence="1">
    <location>
        <begin position="30"/>
        <end position="44"/>
    </location>
</feature>
<evidence type="ECO:0000313" key="3">
    <source>
        <dbReference type="EMBL" id="SNY57569.1"/>
    </source>
</evidence>
<evidence type="ECO:0000256" key="2">
    <source>
        <dbReference type="SAM" id="SignalP"/>
    </source>
</evidence>
<proteinExistence type="predicted"/>
<reference evidence="3 4" key="1">
    <citation type="submission" date="2017-09" db="EMBL/GenBank/DDBJ databases">
        <authorList>
            <person name="Ehlers B."/>
            <person name="Leendertz F.H."/>
        </authorList>
    </citation>
    <scope>NUCLEOTIDE SEQUENCE [LARGE SCALE GENOMIC DNA]</scope>
    <source>
        <strain evidence="3 4">CGMCC 4.6857</strain>
    </source>
</reference>
<evidence type="ECO:0008006" key="5">
    <source>
        <dbReference type="Google" id="ProtNLM"/>
    </source>
</evidence>
<dbReference type="InterPro" id="IPR006311">
    <property type="entry name" value="TAT_signal"/>
</dbReference>
<feature type="chain" id="PRO_5039112190" description="Lipoprotein LprG" evidence="2">
    <location>
        <begin position="20"/>
        <end position="259"/>
    </location>
</feature>
<dbReference type="PROSITE" id="PS51257">
    <property type="entry name" value="PROKAR_LIPOPROTEIN"/>
    <property type="match status" value="1"/>
</dbReference>
<organism evidence="3 4">
    <name type="scientific">Paractinoplanes atraurantiacus</name>
    <dbReference type="NCBI Taxonomy" id="1036182"/>
    <lineage>
        <taxon>Bacteria</taxon>
        <taxon>Bacillati</taxon>
        <taxon>Actinomycetota</taxon>
        <taxon>Actinomycetes</taxon>
        <taxon>Micromonosporales</taxon>
        <taxon>Micromonosporaceae</taxon>
        <taxon>Paractinoplanes</taxon>
    </lineage>
</organism>
<feature type="signal peptide" evidence="2">
    <location>
        <begin position="1"/>
        <end position="19"/>
    </location>
</feature>
<evidence type="ECO:0000256" key="1">
    <source>
        <dbReference type="SAM" id="MobiDB-lite"/>
    </source>
</evidence>
<keyword evidence="2" id="KW-0732">Signal</keyword>
<protein>
    <recommendedName>
        <fullName evidence="5">Lipoprotein LprG</fullName>
    </recommendedName>
</protein>
<name>A0A285JBC2_9ACTN</name>
<dbReference type="AlphaFoldDB" id="A0A285JBC2"/>
<accession>A0A285JBC2</accession>
<dbReference type="OrthoDB" id="3379805at2"/>
<feature type="region of interest" description="Disordered" evidence="1">
    <location>
        <begin position="23"/>
        <end position="46"/>
    </location>
</feature>
<sequence length="259" mass="27644">MRTRRTVLLVAALTGTLLAGCSKPAPKTQAPVAPSPSASAITASGLPTLPEARQDLTAAMNRLGTTTYKFAVAGDYWDKQKFRASGVHDPKAHRLSRTTVISGGPDAETAKLVLMDEHQFTTTGSSGVWTHADLTAMPANNEYRHIDAADPIGLGRFATTLTTVRRTSPHAFQGNGFIEFRRGEIAYLPLGAPVLVGTGRGFVDFTATTDGQGRITSIRTELKTKNGTLTDTVTFRDFGIEVTPSKPAGARNVPASYER</sequence>
<evidence type="ECO:0000313" key="4">
    <source>
        <dbReference type="Proteomes" id="UP000219612"/>
    </source>
</evidence>